<comment type="similarity">
    <text evidence="1">Belongs to the ICR family.</text>
</comment>
<evidence type="ECO:0000313" key="6">
    <source>
        <dbReference type="Proteomes" id="UP000250235"/>
    </source>
</evidence>
<accession>A0A2Z7CXC0</accession>
<evidence type="ECO:0000256" key="4">
    <source>
        <dbReference type="SAM" id="MobiDB-lite"/>
    </source>
</evidence>
<dbReference type="Proteomes" id="UP000250235">
    <property type="component" value="Unassembled WGS sequence"/>
</dbReference>
<dbReference type="AlphaFoldDB" id="A0A2Z7CXC0"/>
<name>A0A2Z7CXC0_9LAMI</name>
<evidence type="ECO:0000256" key="3">
    <source>
        <dbReference type="SAM" id="Coils"/>
    </source>
</evidence>
<evidence type="ECO:0000313" key="5">
    <source>
        <dbReference type="EMBL" id="KZV51762.1"/>
    </source>
</evidence>
<gene>
    <name evidence="5" type="ORF">F511_11450</name>
</gene>
<protein>
    <submittedName>
        <fullName evidence="5">Interactor of constitutive active ROPs 2, chloroplastic</fullName>
    </submittedName>
</protein>
<reference evidence="5 6" key="1">
    <citation type="journal article" date="2015" name="Proc. Natl. Acad. Sci. U.S.A.">
        <title>The resurrection genome of Boea hygrometrica: A blueprint for survival of dehydration.</title>
        <authorList>
            <person name="Xiao L."/>
            <person name="Yang G."/>
            <person name="Zhang L."/>
            <person name="Yang X."/>
            <person name="Zhao S."/>
            <person name="Ji Z."/>
            <person name="Zhou Q."/>
            <person name="Hu M."/>
            <person name="Wang Y."/>
            <person name="Chen M."/>
            <person name="Xu Y."/>
            <person name="Jin H."/>
            <person name="Xiao X."/>
            <person name="Hu G."/>
            <person name="Bao F."/>
            <person name="Hu Y."/>
            <person name="Wan P."/>
            <person name="Li L."/>
            <person name="Deng X."/>
            <person name="Kuang T."/>
            <person name="Xiang C."/>
            <person name="Zhu J.K."/>
            <person name="Oliver M.J."/>
            <person name="He Y."/>
        </authorList>
    </citation>
    <scope>NUCLEOTIDE SEQUENCE [LARGE SCALE GENOMIC DNA]</scope>
    <source>
        <strain evidence="6">cv. XS01</strain>
    </source>
</reference>
<proteinExistence type="inferred from homology"/>
<dbReference type="PANTHER" id="PTHR34224:SF4">
    <property type="entry name" value="INTERACTOR OF CONSTITUTIVE ACTIVE ROPS 2, CHLOROPLASTIC"/>
    <property type="match status" value="1"/>
</dbReference>
<feature type="coiled-coil region" evidence="3">
    <location>
        <begin position="362"/>
        <end position="528"/>
    </location>
</feature>
<dbReference type="InterPro" id="IPR029688">
    <property type="entry name" value="ICR"/>
</dbReference>
<dbReference type="PANTHER" id="PTHR34224">
    <property type="entry name" value="INTERACTOR OF CONSTITUTIVE ACTIVE ROPS 2, CHLOROPLASTIC-RELATED"/>
    <property type="match status" value="1"/>
</dbReference>
<feature type="coiled-coil region" evidence="3">
    <location>
        <begin position="47"/>
        <end position="127"/>
    </location>
</feature>
<evidence type="ECO:0000256" key="2">
    <source>
        <dbReference type="ARBA" id="ARBA00023054"/>
    </source>
</evidence>
<dbReference type="EMBL" id="KQ991570">
    <property type="protein sequence ID" value="KZV51762.1"/>
    <property type="molecule type" value="Genomic_DNA"/>
</dbReference>
<keyword evidence="2 3" id="KW-0175">Coiled coil</keyword>
<dbReference type="OrthoDB" id="1932291at2759"/>
<evidence type="ECO:0000256" key="1">
    <source>
        <dbReference type="ARBA" id="ARBA00009778"/>
    </source>
</evidence>
<feature type="coiled-coil region" evidence="3">
    <location>
        <begin position="153"/>
        <end position="264"/>
    </location>
</feature>
<organism evidence="5 6">
    <name type="scientific">Dorcoceras hygrometricum</name>
    <dbReference type="NCBI Taxonomy" id="472368"/>
    <lineage>
        <taxon>Eukaryota</taxon>
        <taxon>Viridiplantae</taxon>
        <taxon>Streptophyta</taxon>
        <taxon>Embryophyta</taxon>
        <taxon>Tracheophyta</taxon>
        <taxon>Spermatophyta</taxon>
        <taxon>Magnoliopsida</taxon>
        <taxon>eudicotyledons</taxon>
        <taxon>Gunneridae</taxon>
        <taxon>Pentapetalae</taxon>
        <taxon>asterids</taxon>
        <taxon>lamiids</taxon>
        <taxon>Lamiales</taxon>
        <taxon>Gesneriaceae</taxon>
        <taxon>Didymocarpoideae</taxon>
        <taxon>Trichosporeae</taxon>
        <taxon>Loxocarpinae</taxon>
        <taxon>Dorcoceras</taxon>
    </lineage>
</organism>
<keyword evidence="6" id="KW-1185">Reference proteome</keyword>
<sequence>MLWLEPRTQASLPELGYLVSHWSLALPSFCVARLNLFNACLQPNLQKKRSSRDYSELESQFSQLQDDLKKAKEQLSSSESWKTKARQEAEEAQRQLTAMTCELEETRKQLKELSDSEEARVQELRKISQDRDRAWQSELEAVQKQHLMDSAALASAMNEMHKLKIQLDRVSESEASQARHAESAHAEIQSLRFELTETLDLVEKLKNQLNDSRESEDLALEEVSQVQMQLDVMKSTKEMLQSEHANTMESYKALLLELEQLKDRENSSEGLVSNHQADLSNRCKFSADSSDDVKISLGTREDDESGLLEAELINTKHEASQLRAALEAADCRYREEYLRSTLQIRNAYELVERTRSDSCKREAELEERLQASMIEVEGLRGKLIENKNELFSASCVNKGLNAKMEESKLEVELKNSESTIQNLTSSLLEKETRLQNLTEENEMLKSEILKREKEKNKANNDALASAESARAAEQEALKRLGYLTEDAEKNRRKAANVTEQLDAAQAAYSEMEADLRRLKVQSDQWRKAAEVAAAMLSNGDNDKYIERTRSLEYNMIGGKWGSPCSDDTDDESPKKKNSNMLKKIGVLLKKGQK</sequence>
<feature type="region of interest" description="Disordered" evidence="4">
    <location>
        <begin position="556"/>
        <end position="593"/>
    </location>
</feature>